<dbReference type="EMBL" id="JBHLZU010000007">
    <property type="protein sequence ID" value="MFB9904081.1"/>
    <property type="molecule type" value="Genomic_DNA"/>
</dbReference>
<keyword evidence="2" id="KW-1185">Reference proteome</keyword>
<dbReference type="Gene3D" id="3.30.450.40">
    <property type="match status" value="1"/>
</dbReference>
<dbReference type="Proteomes" id="UP001589693">
    <property type="component" value="Unassembled WGS sequence"/>
</dbReference>
<proteinExistence type="predicted"/>
<organism evidence="1 2">
    <name type="scientific">Allokutzneria oryzae</name>
    <dbReference type="NCBI Taxonomy" id="1378989"/>
    <lineage>
        <taxon>Bacteria</taxon>
        <taxon>Bacillati</taxon>
        <taxon>Actinomycetota</taxon>
        <taxon>Actinomycetes</taxon>
        <taxon>Pseudonocardiales</taxon>
        <taxon>Pseudonocardiaceae</taxon>
        <taxon>Allokutzneria</taxon>
    </lineage>
</organism>
<evidence type="ECO:0008006" key="3">
    <source>
        <dbReference type="Google" id="ProtNLM"/>
    </source>
</evidence>
<evidence type="ECO:0000313" key="2">
    <source>
        <dbReference type="Proteomes" id="UP001589693"/>
    </source>
</evidence>
<protein>
    <recommendedName>
        <fullName evidence="3">Transcriptional regulator</fullName>
    </recommendedName>
</protein>
<accession>A0ABV5ZWH2</accession>
<name>A0ABV5ZWH2_9PSEU</name>
<reference evidence="1 2" key="1">
    <citation type="submission" date="2024-09" db="EMBL/GenBank/DDBJ databases">
        <authorList>
            <person name="Sun Q."/>
            <person name="Mori K."/>
        </authorList>
    </citation>
    <scope>NUCLEOTIDE SEQUENCE [LARGE SCALE GENOMIC DNA]</scope>
    <source>
        <strain evidence="1 2">TBRC 7907</strain>
    </source>
</reference>
<gene>
    <name evidence="1" type="ORF">ACFFQA_09025</name>
</gene>
<comment type="caution">
    <text evidence="1">The sequence shown here is derived from an EMBL/GenBank/DDBJ whole genome shotgun (WGS) entry which is preliminary data.</text>
</comment>
<sequence length="453" mass="49224">MDAEGRRLARARDQALSGVESRRVRAAVRASWDRARSNGVHPDRHLPPVPLAEDDVREVRRDHPLARVWPLVEKTMQPVLSEPGRILFLSDAAGHLLWTSGERPTLREAERVHLVPGARWSEDTAGTSGVGTTLVLGHAFQVRGAEHYLSAATEYTCSAAPIHDPVTGAALGALNLTTGSLGGADRLALSLVMSTARLAEAQLRDLAHRQHAELQGRYVRRLASRVGSHSAVVAPDGRVVHADPAGWLPERWFLPLCEGPAVLPDGRSVVIERLTVNGPFFVMAQEVEVDGAVVFGGLGLDRGWLRVDGVAHELTMRHSEFLAVLCAWPGGLTAEGVAREVYGASGKTVTVRAEMTRLRRVLGYRLASEPYRLVGPVRADFLDLEQDLSSGSLGGLLDRYRGPLLPRSSAPGVVELRARLHERLRGRVMAEGDTDAVIRWLAAPHGRSDRTTP</sequence>
<evidence type="ECO:0000313" key="1">
    <source>
        <dbReference type="EMBL" id="MFB9904081.1"/>
    </source>
</evidence>
<dbReference type="InterPro" id="IPR029016">
    <property type="entry name" value="GAF-like_dom_sf"/>
</dbReference>
<dbReference type="RefSeq" id="WP_377851241.1">
    <property type="nucleotide sequence ID" value="NZ_JBHLZU010000007.1"/>
</dbReference>